<gene>
    <name evidence="1" type="ORF">QVD17_29949</name>
</gene>
<reference evidence="1" key="1">
    <citation type="journal article" date="2023" name="bioRxiv">
        <title>Improved chromosome-level genome assembly for marigold (Tagetes erecta).</title>
        <authorList>
            <person name="Jiang F."/>
            <person name="Yuan L."/>
            <person name="Wang S."/>
            <person name="Wang H."/>
            <person name="Xu D."/>
            <person name="Wang A."/>
            <person name="Fan W."/>
        </authorList>
    </citation>
    <scope>NUCLEOTIDE SEQUENCE</scope>
    <source>
        <strain evidence="1">WSJ</strain>
        <tissue evidence="1">Leaf</tissue>
    </source>
</reference>
<proteinExistence type="predicted"/>
<keyword evidence="2" id="KW-1185">Reference proteome</keyword>
<name>A0AAD8K1V6_TARER</name>
<accession>A0AAD8K1V6</accession>
<protein>
    <submittedName>
        <fullName evidence="1">Uncharacterized protein</fullName>
    </submittedName>
</protein>
<evidence type="ECO:0000313" key="2">
    <source>
        <dbReference type="Proteomes" id="UP001229421"/>
    </source>
</evidence>
<organism evidence="1 2">
    <name type="scientific">Tagetes erecta</name>
    <name type="common">African marigold</name>
    <dbReference type="NCBI Taxonomy" id="13708"/>
    <lineage>
        <taxon>Eukaryota</taxon>
        <taxon>Viridiplantae</taxon>
        <taxon>Streptophyta</taxon>
        <taxon>Embryophyta</taxon>
        <taxon>Tracheophyta</taxon>
        <taxon>Spermatophyta</taxon>
        <taxon>Magnoliopsida</taxon>
        <taxon>eudicotyledons</taxon>
        <taxon>Gunneridae</taxon>
        <taxon>Pentapetalae</taxon>
        <taxon>asterids</taxon>
        <taxon>campanulids</taxon>
        <taxon>Asterales</taxon>
        <taxon>Asteraceae</taxon>
        <taxon>Asteroideae</taxon>
        <taxon>Heliantheae alliance</taxon>
        <taxon>Tageteae</taxon>
        <taxon>Tagetes</taxon>
    </lineage>
</organism>
<comment type="caution">
    <text evidence="1">The sequence shown here is derived from an EMBL/GenBank/DDBJ whole genome shotgun (WGS) entry which is preliminary data.</text>
</comment>
<dbReference type="Proteomes" id="UP001229421">
    <property type="component" value="Unassembled WGS sequence"/>
</dbReference>
<sequence>MFNFFDFVYLLNKAHLLLPPLGRGGKWYVQVPKTDTDQTPSVLLNNKAVNARQKMYTSYTYEPIEKQHEACTFCRHERA</sequence>
<evidence type="ECO:0000313" key="1">
    <source>
        <dbReference type="EMBL" id="KAK1414208.1"/>
    </source>
</evidence>
<dbReference type="AlphaFoldDB" id="A0AAD8K1V6"/>
<dbReference type="EMBL" id="JAUHHV010000008">
    <property type="protein sequence ID" value="KAK1414208.1"/>
    <property type="molecule type" value="Genomic_DNA"/>
</dbReference>